<dbReference type="InterPro" id="IPR052354">
    <property type="entry name" value="Cell_Wall_Dynamics_Protein"/>
</dbReference>
<accession>A0A2M8PCJ5</accession>
<feature type="non-terminal residue" evidence="2">
    <location>
        <position position="1"/>
    </location>
</feature>
<proteinExistence type="predicted"/>
<dbReference type="PANTHER" id="PTHR34408:SF1">
    <property type="entry name" value="GLYCOSYL HYDROLASE FAMILY 19 DOMAIN-CONTAINING PROTEIN HI_1415"/>
    <property type="match status" value="1"/>
</dbReference>
<feature type="domain" description="SH3b" evidence="1">
    <location>
        <begin position="2"/>
        <end position="62"/>
    </location>
</feature>
<dbReference type="EMBL" id="PGTM01000181">
    <property type="protein sequence ID" value="PJF35268.1"/>
    <property type="molecule type" value="Genomic_DNA"/>
</dbReference>
<dbReference type="PANTHER" id="PTHR34408">
    <property type="entry name" value="FAMILY PROTEIN, PUTATIVE-RELATED"/>
    <property type="match status" value="1"/>
</dbReference>
<dbReference type="Proteomes" id="UP000229681">
    <property type="component" value="Unassembled WGS sequence"/>
</dbReference>
<dbReference type="Gene3D" id="2.30.30.40">
    <property type="entry name" value="SH3 Domains"/>
    <property type="match status" value="2"/>
</dbReference>
<reference evidence="2 3" key="1">
    <citation type="submission" date="2017-11" db="EMBL/GenBank/DDBJ databases">
        <title>Evolution of Phototrophy in the Chloroflexi Phylum Driven by Horizontal Gene Transfer.</title>
        <authorList>
            <person name="Ward L.M."/>
            <person name="Hemp J."/>
            <person name="Shih P.M."/>
            <person name="Mcglynn S.E."/>
            <person name="Fischer W."/>
        </authorList>
    </citation>
    <scope>NUCLEOTIDE SEQUENCE [LARGE SCALE GENOMIC DNA]</scope>
    <source>
        <strain evidence="2">JP3_13</strain>
    </source>
</reference>
<dbReference type="SMART" id="SM00287">
    <property type="entry name" value="SH3b"/>
    <property type="match status" value="2"/>
</dbReference>
<comment type="caution">
    <text evidence="2">The sequence shown here is derived from an EMBL/GenBank/DDBJ whole genome shotgun (WGS) entry which is preliminary data.</text>
</comment>
<evidence type="ECO:0000313" key="2">
    <source>
        <dbReference type="EMBL" id="PJF35268.1"/>
    </source>
</evidence>
<sequence length="153" mass="16149">QAIVNTGALNLRSGPGNFFTSLGVLAQGESLPIVGRTPDNAWLLVESAFGLGWVNAALVRTQNYFGNAPIIPYAQANADGVIAATTIAATNLRSGPNVAFDVVAVLPPNTEVALLGQSRDRGWWYVSSPFGEGWLSKETVRTRGGTNLVPILQ</sequence>
<dbReference type="Pfam" id="PF08239">
    <property type="entry name" value="SH3_3"/>
    <property type="match status" value="2"/>
</dbReference>
<name>A0A2M8PCJ5_9CHLR</name>
<evidence type="ECO:0000259" key="1">
    <source>
        <dbReference type="SMART" id="SM00287"/>
    </source>
</evidence>
<dbReference type="AlphaFoldDB" id="A0A2M8PCJ5"/>
<organism evidence="2 3">
    <name type="scientific">Candidatus Thermofonsia Clade 1 bacterium</name>
    <dbReference type="NCBI Taxonomy" id="2364210"/>
    <lineage>
        <taxon>Bacteria</taxon>
        <taxon>Bacillati</taxon>
        <taxon>Chloroflexota</taxon>
        <taxon>Candidatus Thermofontia</taxon>
        <taxon>Candidatus Thermofonsia Clade 1</taxon>
    </lineage>
</organism>
<gene>
    <name evidence="2" type="ORF">CUN49_11450</name>
</gene>
<feature type="domain" description="SH3b" evidence="1">
    <location>
        <begin position="82"/>
        <end position="143"/>
    </location>
</feature>
<protein>
    <recommendedName>
        <fullName evidence="1">SH3b domain-containing protein</fullName>
    </recommendedName>
</protein>
<dbReference type="InterPro" id="IPR003646">
    <property type="entry name" value="SH3-like_bac-type"/>
</dbReference>
<evidence type="ECO:0000313" key="3">
    <source>
        <dbReference type="Proteomes" id="UP000229681"/>
    </source>
</evidence>